<name>W6RZE8_9HYPH</name>
<dbReference type="AlphaFoldDB" id="W6RZE8"/>
<reference evidence="1" key="1">
    <citation type="submission" date="2013-11" db="EMBL/GenBank/DDBJ databases">
        <title>Draft genome sequence of the broad-host-range Rhizobium sp. LPU83 strain, a member of the low-genetic diversity Oregon-like Rhizobium sp. group.</title>
        <authorList>
            <person name="Wibberg D."/>
            <person name="Puehler A."/>
            <person name="Schlueter A."/>
        </authorList>
    </citation>
    <scope>NUCLEOTIDE SEQUENCE [LARGE SCALE GENOMIC DNA]</scope>
    <source>
        <strain evidence="1">LPU83</strain>
    </source>
</reference>
<protein>
    <submittedName>
        <fullName evidence="1">Uncharacterized protein</fullName>
    </submittedName>
</protein>
<keyword evidence="2" id="KW-1185">Reference proteome</keyword>
<gene>
    <name evidence="1" type="ORF">LPU83_4016</name>
</gene>
<organism evidence="1 2">
    <name type="scientific">Rhizobium favelukesii</name>
    <dbReference type="NCBI Taxonomy" id="348824"/>
    <lineage>
        <taxon>Bacteria</taxon>
        <taxon>Pseudomonadati</taxon>
        <taxon>Pseudomonadota</taxon>
        <taxon>Alphaproteobacteria</taxon>
        <taxon>Hyphomicrobiales</taxon>
        <taxon>Rhizobiaceae</taxon>
        <taxon>Rhizobium/Agrobacterium group</taxon>
        <taxon>Rhizobium</taxon>
    </lineage>
</organism>
<accession>W6RZE8</accession>
<dbReference type="EMBL" id="HG916852">
    <property type="protein sequence ID" value="CDM59651.1"/>
    <property type="molecule type" value="Genomic_DNA"/>
</dbReference>
<dbReference type="HOGENOM" id="CLU_2882900_0_0_5"/>
<proteinExistence type="predicted"/>
<dbReference type="Proteomes" id="UP000019443">
    <property type="component" value="Chromosome"/>
</dbReference>
<evidence type="ECO:0000313" key="2">
    <source>
        <dbReference type="Proteomes" id="UP000019443"/>
    </source>
</evidence>
<evidence type="ECO:0000313" key="1">
    <source>
        <dbReference type="EMBL" id="CDM59651.1"/>
    </source>
</evidence>
<sequence>MRWHQAEDFSHWGRALGLAKNGFLIAIALIRQHDPPIGIAILDMAWIVLQHWESMDDGATVIH</sequence>
<dbReference type="KEGG" id="rhl:LPU83_4016"/>
<dbReference type="PATRIC" id="fig|348824.6.peg.4307"/>
<dbReference type="RefSeq" id="WP_024315345.1">
    <property type="nucleotide sequence ID" value="NZ_ATTO01000020.1"/>
</dbReference>